<reference evidence="1 2" key="1">
    <citation type="submission" date="2016-11" db="EMBL/GenBank/DDBJ databases">
        <authorList>
            <person name="Varghese N."/>
            <person name="Submissions S."/>
        </authorList>
    </citation>
    <scope>NUCLEOTIDE SEQUENCE [LARGE SCALE GENOMIC DNA]</scope>
    <source>
        <strain evidence="1 2">DSM 20664</strain>
    </source>
</reference>
<organism evidence="1 2">
    <name type="scientific">Acetomicrobium flavidum</name>
    <dbReference type="NCBI Taxonomy" id="49896"/>
    <lineage>
        <taxon>Bacteria</taxon>
        <taxon>Thermotogati</taxon>
        <taxon>Synergistota</taxon>
        <taxon>Synergistia</taxon>
        <taxon>Synergistales</taxon>
        <taxon>Acetomicrobiaceae</taxon>
        <taxon>Acetomicrobium</taxon>
    </lineage>
</organism>
<proteinExistence type="predicted"/>
<accession>A0ABY1JE64</accession>
<protein>
    <submittedName>
        <fullName evidence="1">Glycerol uptake operon antiterminator</fullName>
    </submittedName>
</protein>
<dbReference type="RefSeq" id="WP_014807549.1">
    <property type="nucleotide sequence ID" value="NZ_DAONBL010000013.1"/>
</dbReference>
<dbReference type="PIRSF" id="PIRSF016897">
    <property type="entry name" value="GlpP"/>
    <property type="match status" value="1"/>
</dbReference>
<dbReference type="PANTHER" id="PTHR35787:SF1">
    <property type="entry name" value="GLYCEROL UPTAKE OPERON ANTITERMINATOR REGULATORY PROTEIN"/>
    <property type="match status" value="1"/>
</dbReference>
<dbReference type="EMBL" id="FSQZ01000001">
    <property type="protein sequence ID" value="SIN71635.1"/>
    <property type="molecule type" value="Genomic_DNA"/>
</dbReference>
<name>A0ABY1JE64_9BACT</name>
<evidence type="ECO:0000313" key="2">
    <source>
        <dbReference type="Proteomes" id="UP000185093"/>
    </source>
</evidence>
<dbReference type="Pfam" id="PF04309">
    <property type="entry name" value="G3P_antiterm"/>
    <property type="match status" value="1"/>
</dbReference>
<dbReference type="SUPFAM" id="SSF110391">
    <property type="entry name" value="GlpP-like"/>
    <property type="match status" value="1"/>
</dbReference>
<evidence type="ECO:0000313" key="1">
    <source>
        <dbReference type="EMBL" id="SIN71635.1"/>
    </source>
</evidence>
<gene>
    <name evidence="1" type="ORF">SAMN05444368_1447</name>
</gene>
<dbReference type="Proteomes" id="UP000185093">
    <property type="component" value="Unassembled WGS sequence"/>
</dbReference>
<dbReference type="InterPro" id="IPR006699">
    <property type="entry name" value="GlpP"/>
</dbReference>
<keyword evidence="2" id="KW-1185">Reference proteome</keyword>
<dbReference type="Gene3D" id="3.20.20.70">
    <property type="entry name" value="Aldolase class I"/>
    <property type="match status" value="1"/>
</dbReference>
<comment type="caution">
    <text evidence="1">The sequence shown here is derived from an EMBL/GenBank/DDBJ whole genome shotgun (WGS) entry which is preliminary data.</text>
</comment>
<sequence>MSGLSDLKNLLQKNPIIPALRSSKDVEAALKITPRCVFVLESSIYTLKNVVDSLRERGHFVFVHADLIEGLKTDPSGIRFLAREINPEGLITTHKNVLEIAKDLNLLTILRIFLLDSQAFKKGKQLAYNVNPDFIEVLPGISVIAVDEPILKEIPFPLIAGGLIKTLDQVNKILSRGILAVSTSERALWEQ</sequence>
<dbReference type="PANTHER" id="PTHR35787">
    <property type="entry name" value="GLYCEROL UPTAKE OPERON ANTITERMINATOR REGULATORY PROTEIN"/>
    <property type="match status" value="1"/>
</dbReference>
<dbReference type="InterPro" id="IPR013785">
    <property type="entry name" value="Aldolase_TIM"/>
</dbReference>